<name>A0ACA9RE58_9GLOM</name>
<sequence length="194" mass="22093">PYTRKINILGSGNEPFALTSNKCIIVLNVPRNLPQDSLIIVSFKHPPSHYEPKFIAKIKSYQFNKILFDIHCHDYESSDSEETNEDSKSFDDEVYDDSKSINIEDLNRNPKSFDNEDVSKDSKSFDNEDMNEDSKSFDDKKINKNKKSFNQKHIIESASPIKFGSLSSTFKSLLKQLSPSSSYAEGSNSNYIEA</sequence>
<protein>
    <submittedName>
        <fullName evidence="1">13710_t:CDS:1</fullName>
    </submittedName>
</protein>
<reference evidence="1" key="1">
    <citation type="submission" date="2021-06" db="EMBL/GenBank/DDBJ databases">
        <authorList>
            <person name="Kallberg Y."/>
            <person name="Tangrot J."/>
            <person name="Rosling A."/>
        </authorList>
    </citation>
    <scope>NUCLEOTIDE SEQUENCE</scope>
    <source>
        <strain evidence="1">28 12/20/2015</strain>
    </source>
</reference>
<keyword evidence="2" id="KW-1185">Reference proteome</keyword>
<gene>
    <name evidence="1" type="ORF">SPELUC_LOCUS17105</name>
</gene>
<accession>A0ACA9RE58</accession>
<dbReference type="Proteomes" id="UP000789366">
    <property type="component" value="Unassembled WGS sequence"/>
</dbReference>
<evidence type="ECO:0000313" key="1">
    <source>
        <dbReference type="EMBL" id="CAG8789618.1"/>
    </source>
</evidence>
<feature type="non-terminal residue" evidence="1">
    <location>
        <position position="194"/>
    </location>
</feature>
<evidence type="ECO:0000313" key="2">
    <source>
        <dbReference type="Proteomes" id="UP000789366"/>
    </source>
</evidence>
<organism evidence="1 2">
    <name type="scientific">Cetraspora pellucida</name>
    <dbReference type="NCBI Taxonomy" id="1433469"/>
    <lineage>
        <taxon>Eukaryota</taxon>
        <taxon>Fungi</taxon>
        <taxon>Fungi incertae sedis</taxon>
        <taxon>Mucoromycota</taxon>
        <taxon>Glomeromycotina</taxon>
        <taxon>Glomeromycetes</taxon>
        <taxon>Diversisporales</taxon>
        <taxon>Gigasporaceae</taxon>
        <taxon>Cetraspora</taxon>
    </lineage>
</organism>
<comment type="caution">
    <text evidence="1">The sequence shown here is derived from an EMBL/GenBank/DDBJ whole genome shotgun (WGS) entry which is preliminary data.</text>
</comment>
<feature type="non-terminal residue" evidence="1">
    <location>
        <position position="1"/>
    </location>
</feature>
<dbReference type="EMBL" id="CAJVPW010067790">
    <property type="protein sequence ID" value="CAG8789618.1"/>
    <property type="molecule type" value="Genomic_DNA"/>
</dbReference>
<proteinExistence type="predicted"/>